<feature type="domain" description="HicB-like antitoxin of toxin-antitoxin system" evidence="1">
    <location>
        <begin position="3"/>
        <end position="94"/>
    </location>
</feature>
<dbReference type="InterPro" id="IPR051404">
    <property type="entry name" value="TA_system_antitoxin"/>
</dbReference>
<dbReference type="SUPFAM" id="SSF143100">
    <property type="entry name" value="TTHA1013/TTHA0281-like"/>
    <property type="match status" value="1"/>
</dbReference>
<name>A0ABQ0NZ27_9PROT</name>
<dbReference type="GO" id="GO:0003677">
    <property type="term" value="F:DNA binding"/>
    <property type="evidence" value="ECO:0007669"/>
    <property type="project" value="UniProtKB-KW"/>
</dbReference>
<proteinExistence type="predicted"/>
<evidence type="ECO:0000313" key="2">
    <source>
        <dbReference type="EMBL" id="GBQ07068.1"/>
    </source>
</evidence>
<dbReference type="PANTHER" id="PTHR34504:SF2">
    <property type="entry name" value="UPF0150 PROTEIN SSL0259"/>
    <property type="match status" value="1"/>
</dbReference>
<gene>
    <name evidence="2" type="ORF">AA15669_1211</name>
</gene>
<evidence type="ECO:0000313" key="3">
    <source>
        <dbReference type="Proteomes" id="UP001062901"/>
    </source>
</evidence>
<dbReference type="EMBL" id="BAQD01000021">
    <property type="protein sequence ID" value="GBQ07068.1"/>
    <property type="molecule type" value="Genomic_DNA"/>
</dbReference>
<comment type="caution">
    <text evidence="2">The sequence shown here is derived from an EMBL/GenBank/DDBJ whole genome shotgun (WGS) entry which is preliminary data.</text>
</comment>
<protein>
    <submittedName>
        <fullName evidence="2">CopG family DNA-binding protein</fullName>
    </submittedName>
</protein>
<dbReference type="PANTHER" id="PTHR34504">
    <property type="entry name" value="ANTITOXIN HICB"/>
    <property type="match status" value="1"/>
</dbReference>
<keyword evidence="2" id="KW-0238">DNA-binding</keyword>
<reference evidence="2" key="1">
    <citation type="submission" date="2013-04" db="EMBL/GenBank/DDBJ databases">
        <title>The genome sequencing project of 58 acetic acid bacteria.</title>
        <authorList>
            <person name="Okamoto-Kainuma A."/>
            <person name="Ishikawa M."/>
            <person name="Umino S."/>
            <person name="Koizumi Y."/>
            <person name="Shiwa Y."/>
            <person name="Yoshikawa H."/>
            <person name="Matsutani M."/>
            <person name="Matsushita K."/>
        </authorList>
    </citation>
    <scope>NUCLEOTIDE SEQUENCE</scope>
    <source>
        <strain evidence="2">DSM 15669</strain>
    </source>
</reference>
<dbReference type="InterPro" id="IPR035069">
    <property type="entry name" value="TTHA1013/TTHA0281-like"/>
</dbReference>
<dbReference type="InterPro" id="IPR031807">
    <property type="entry name" value="HicB-like"/>
</dbReference>
<dbReference type="Gene3D" id="3.30.160.250">
    <property type="match status" value="1"/>
</dbReference>
<evidence type="ECO:0000259" key="1">
    <source>
        <dbReference type="Pfam" id="PF15919"/>
    </source>
</evidence>
<organism evidence="2 3">
    <name type="scientific">Saccharibacter floricola DSM 15669</name>
    <dbReference type="NCBI Taxonomy" id="1123227"/>
    <lineage>
        <taxon>Bacteria</taxon>
        <taxon>Pseudomonadati</taxon>
        <taxon>Pseudomonadota</taxon>
        <taxon>Alphaproteobacteria</taxon>
        <taxon>Acetobacterales</taxon>
        <taxon>Acetobacteraceae</taxon>
        <taxon>Saccharibacter</taxon>
    </lineage>
</organism>
<keyword evidence="3" id="KW-1185">Reference proteome</keyword>
<accession>A0ABQ0NZ27</accession>
<dbReference type="Proteomes" id="UP001062901">
    <property type="component" value="Unassembled WGS sequence"/>
</dbReference>
<sequence>MRYRILIERGDQNTAYGVIVPDLPGCFSAGDTADEAIINTTEAITLWIEEEIDAGRSIPQSSPPAAFTPIEDDQSEQWMWGWAYVDRAVLDVSAECSKSTGSQTD</sequence>
<dbReference type="Pfam" id="PF15919">
    <property type="entry name" value="HicB_lk_antitox"/>
    <property type="match status" value="1"/>
</dbReference>